<accession>A0A545V8R1</accession>
<name>A0A545V8R1_9HYPO</name>
<dbReference type="EMBL" id="SPUK01000004">
    <property type="protein sequence ID" value="TQV98117.1"/>
    <property type="molecule type" value="Genomic_DNA"/>
</dbReference>
<organism evidence="2 3">
    <name type="scientific">Cordyceps javanica</name>
    <dbReference type="NCBI Taxonomy" id="43265"/>
    <lineage>
        <taxon>Eukaryota</taxon>
        <taxon>Fungi</taxon>
        <taxon>Dikarya</taxon>
        <taxon>Ascomycota</taxon>
        <taxon>Pezizomycotina</taxon>
        <taxon>Sordariomycetes</taxon>
        <taxon>Hypocreomycetidae</taxon>
        <taxon>Hypocreales</taxon>
        <taxon>Cordycipitaceae</taxon>
        <taxon>Cordyceps</taxon>
    </lineage>
</organism>
<keyword evidence="3" id="KW-1185">Reference proteome</keyword>
<reference evidence="2 3" key="1">
    <citation type="journal article" date="2019" name="Appl. Microbiol. Biotechnol.">
        <title>Genome sequence of Isaria javanica and comparative genome analysis insights into family S53 peptidase evolution in fungal entomopathogens.</title>
        <authorList>
            <person name="Lin R."/>
            <person name="Zhang X."/>
            <person name="Xin B."/>
            <person name="Zou M."/>
            <person name="Gao Y."/>
            <person name="Qin F."/>
            <person name="Hu Q."/>
            <person name="Xie B."/>
            <person name="Cheng X."/>
        </authorList>
    </citation>
    <scope>NUCLEOTIDE SEQUENCE [LARGE SCALE GENOMIC DNA]</scope>
    <source>
        <strain evidence="2 3">IJ1G</strain>
    </source>
</reference>
<proteinExistence type="predicted"/>
<dbReference type="AlphaFoldDB" id="A0A545V8R1"/>
<comment type="caution">
    <text evidence="2">The sequence shown here is derived from an EMBL/GenBank/DDBJ whole genome shotgun (WGS) entry which is preliminary data.</text>
</comment>
<sequence length="72" mass="7676">MRRGKQAMGAEPSKNKLLPADPLTMPAVGPAQSLLARGQEAEEGTIFGVDAAVWMVSLCLPDGSIAFKTMWM</sequence>
<evidence type="ECO:0000313" key="2">
    <source>
        <dbReference type="EMBL" id="TQV98117.1"/>
    </source>
</evidence>
<evidence type="ECO:0000256" key="1">
    <source>
        <dbReference type="SAM" id="MobiDB-lite"/>
    </source>
</evidence>
<dbReference type="Proteomes" id="UP000315783">
    <property type="component" value="Unassembled WGS sequence"/>
</dbReference>
<gene>
    <name evidence="2" type="ORF">IF1G_03860</name>
</gene>
<protein>
    <submittedName>
        <fullName evidence="2">Uncharacterized protein</fullName>
    </submittedName>
</protein>
<evidence type="ECO:0000313" key="3">
    <source>
        <dbReference type="Proteomes" id="UP000315783"/>
    </source>
</evidence>
<feature type="region of interest" description="Disordered" evidence="1">
    <location>
        <begin position="1"/>
        <end position="24"/>
    </location>
</feature>